<protein>
    <submittedName>
        <fullName evidence="1">Uncharacterized protein</fullName>
    </submittedName>
</protein>
<dbReference type="GeneID" id="23863109"/>
<dbReference type="KEGG" id="tbg:TbgDal_VII7972"/>
<dbReference type="KEGG" id="tbg:TbgDal_VII7974"/>
<dbReference type="EMBL" id="FN554970">
    <property type="protein sequence ID" value="CBH12927.1"/>
    <property type="molecule type" value="Genomic_DNA"/>
</dbReference>
<name>C9ZU40_TRYB9</name>
<dbReference type="Proteomes" id="UP000002316">
    <property type="component" value="Chromosome 7"/>
</dbReference>
<dbReference type="RefSeq" id="XP_011775206.1">
    <property type="nucleotide sequence ID" value="XM_011776904.1"/>
</dbReference>
<reference evidence="3" key="2">
    <citation type="journal article" date="2010" name="PLoS Negl. Trop. Dis.">
        <title>The genome sequence of Trypanosoma brucei gambiense, causative agent of chronic human african trypanosomiasis.</title>
        <authorList>
            <person name="Jackson A.P."/>
            <person name="Sanders M."/>
            <person name="Berry A."/>
            <person name="McQuillan J."/>
            <person name="Aslett M.A."/>
            <person name="Quail M.A."/>
            <person name="Chukualim B."/>
            <person name="Capewell P."/>
            <person name="MacLeod A."/>
            <person name="Melville S.E."/>
            <person name="Gibson W."/>
            <person name="Barry J.D."/>
            <person name="Berriman M."/>
            <person name="Hertz-Fowler C."/>
        </authorList>
    </citation>
    <scope>NUCLEOTIDE SEQUENCE [LARGE SCALE GENOMIC DNA]</scope>
    <source>
        <strain evidence="3">MHOM/CI/86/DAL972</strain>
    </source>
</reference>
<organism evidence="1 3">
    <name type="scientific">Trypanosoma brucei gambiense (strain MHOM/CI/86/DAL972)</name>
    <dbReference type="NCBI Taxonomy" id="679716"/>
    <lineage>
        <taxon>Eukaryota</taxon>
        <taxon>Discoba</taxon>
        <taxon>Euglenozoa</taxon>
        <taxon>Kinetoplastea</taxon>
        <taxon>Metakinetoplastina</taxon>
        <taxon>Trypanosomatida</taxon>
        <taxon>Trypanosomatidae</taxon>
        <taxon>Trypanosoma</taxon>
    </lineage>
</organism>
<dbReference type="AlphaFoldDB" id="C9ZU40"/>
<proteinExistence type="predicted"/>
<evidence type="ECO:0000313" key="2">
    <source>
        <dbReference type="EMBL" id="CBH12927.1"/>
    </source>
</evidence>
<reference evidence="1" key="1">
    <citation type="submission" date="2009-09" db="EMBL/GenBank/DDBJ databases">
        <title>The genome sequence of Trypanosoma brucei gambiense: the cause of Human African trypanosomasis.</title>
        <authorList>
            <person name="Jackson A.P."/>
            <person name="Sanders M."/>
            <person name="Berry A."/>
            <person name="McQuillan J."/>
            <person name="Aslett M.A."/>
            <person name="Quail M.A."/>
            <person name="Macleod A."/>
            <person name="Melville S.E."/>
            <person name="Gibson W."/>
            <person name="Barry J.D."/>
            <person name="Berriman M."/>
            <person name="Hertz-Fowler C."/>
        </authorList>
    </citation>
    <scope>NUCLEOTIDE SEQUENCE</scope>
    <source>
        <strain evidence="1">Dal 972 clone 1</strain>
    </source>
</reference>
<evidence type="ECO:0000313" key="3">
    <source>
        <dbReference type="Proteomes" id="UP000002316"/>
    </source>
</evidence>
<dbReference type="EMBL" id="FN554970">
    <property type="protein sequence ID" value="CBH12926.1"/>
    <property type="molecule type" value="Genomic_DNA"/>
</dbReference>
<evidence type="ECO:0000313" key="1">
    <source>
        <dbReference type="EMBL" id="CBH12926.1"/>
    </source>
</evidence>
<sequence length="105" mass="11750">MVSSRTRPQAPGPLGTPTGVWGASLAYMEKLPHNNGSPHQMTFRRQQQVNTGEKVLVRLEQYFTDGRPYLSDFTAESKIADTHTAVCPVIEYFSASKTVYQLRFG</sequence>
<gene>
    <name evidence="1" type="ORF">TbgDal_VII7972</name>
    <name evidence="2" type="ORF">TbgDal_VII7974</name>
</gene>
<dbReference type="GeneID" id="23863110"/>
<accession>C9ZU40</accession>
<dbReference type="RefSeq" id="XP_011775205.1">
    <property type="nucleotide sequence ID" value="XM_011776903.1"/>
</dbReference>